<dbReference type="KEGG" id="samy:DB32_001565"/>
<dbReference type="STRING" id="927083.DB32_001565"/>
<name>A0A0F6YH41_9BACT</name>
<dbReference type="AlphaFoldDB" id="A0A0F6YH41"/>
<keyword evidence="5" id="KW-1185">Reference proteome</keyword>
<accession>A0A0F6YH41</accession>
<dbReference type="InterPro" id="IPR036866">
    <property type="entry name" value="RibonucZ/Hydroxyglut_hydro"/>
</dbReference>
<proteinExistence type="predicted"/>
<dbReference type="SUPFAM" id="SSF56281">
    <property type="entry name" value="Metallo-hydrolase/oxidoreductase"/>
    <property type="match status" value="1"/>
</dbReference>
<dbReference type="RefSeq" id="WP_053231761.1">
    <property type="nucleotide sequence ID" value="NZ_CP011125.1"/>
</dbReference>
<evidence type="ECO:0000313" key="5">
    <source>
        <dbReference type="Proteomes" id="UP000034883"/>
    </source>
</evidence>
<dbReference type="EMBL" id="CP011125">
    <property type="protein sequence ID" value="AKF04416.1"/>
    <property type="molecule type" value="Genomic_DNA"/>
</dbReference>
<dbReference type="PANTHER" id="PTHR43546:SF9">
    <property type="entry name" value="L-ASCORBATE-6-PHOSPHATE LACTONASE ULAG-RELATED"/>
    <property type="match status" value="1"/>
</dbReference>
<dbReference type="InterPro" id="IPR050114">
    <property type="entry name" value="UPF0173_UPF0282_UlaG_hydrolase"/>
</dbReference>
<gene>
    <name evidence="4" type="ORF">DB32_001565</name>
</gene>
<evidence type="ECO:0000256" key="1">
    <source>
        <dbReference type="ARBA" id="ARBA00022801"/>
    </source>
</evidence>
<dbReference type="Gene3D" id="3.60.15.10">
    <property type="entry name" value="Ribonuclease Z/Hydroxyacylglutathione hydrolase-like"/>
    <property type="match status" value="1"/>
</dbReference>
<evidence type="ECO:0000256" key="2">
    <source>
        <dbReference type="SAM" id="MobiDB-lite"/>
    </source>
</evidence>
<evidence type="ECO:0000259" key="3">
    <source>
        <dbReference type="Pfam" id="PF12706"/>
    </source>
</evidence>
<dbReference type="PANTHER" id="PTHR43546">
    <property type="entry name" value="UPF0173 METAL-DEPENDENT HYDROLASE MJ1163-RELATED"/>
    <property type="match status" value="1"/>
</dbReference>
<keyword evidence="1" id="KW-0378">Hydrolase</keyword>
<protein>
    <recommendedName>
        <fullName evidence="3">Metallo-beta-lactamase domain-containing protein</fullName>
    </recommendedName>
</protein>
<organism evidence="4 5">
    <name type="scientific">Sandaracinus amylolyticus</name>
    <dbReference type="NCBI Taxonomy" id="927083"/>
    <lineage>
        <taxon>Bacteria</taxon>
        <taxon>Pseudomonadati</taxon>
        <taxon>Myxococcota</taxon>
        <taxon>Polyangia</taxon>
        <taxon>Polyangiales</taxon>
        <taxon>Sandaracinaceae</taxon>
        <taxon>Sandaracinus</taxon>
    </lineage>
</organism>
<dbReference type="Pfam" id="PF12706">
    <property type="entry name" value="Lactamase_B_2"/>
    <property type="match status" value="1"/>
</dbReference>
<reference evidence="4 5" key="1">
    <citation type="submission" date="2015-03" db="EMBL/GenBank/DDBJ databases">
        <title>Genome assembly of Sandaracinus amylolyticus DSM 53668.</title>
        <authorList>
            <person name="Sharma G."/>
            <person name="Subramanian S."/>
        </authorList>
    </citation>
    <scope>NUCLEOTIDE SEQUENCE [LARGE SCALE GENOMIC DNA]</scope>
    <source>
        <strain evidence="4 5">DSM 53668</strain>
    </source>
</reference>
<sequence>MDLTYLGTATLALRAGSTTLLTDPVFDPVGSKYDFGLWFTPRAWFASEKLYASPATPRGPFDAVLLSHDHHADNLDQAGRDLVADEAKVSRVLTTVPSARRLARPRGMDDAPGKGLGLGGRAQGLRPGASARVGDVTITATPARHGPSYAPQAHQVTGFLIDVDHGPRIWISGDTVMFPALDSELRRIGRDRPVDVAVVHCGAVGFPRALGFSHARFTFDAAEAITACELVGARTVVPVHRAGWAHFREPEPTLRAAFDATPLADRTRWLEVGSTLPF</sequence>
<dbReference type="OrthoDB" id="9805728at2"/>
<evidence type="ECO:0000313" key="4">
    <source>
        <dbReference type="EMBL" id="AKF04416.1"/>
    </source>
</evidence>
<dbReference type="InterPro" id="IPR001279">
    <property type="entry name" value="Metallo-B-lactamas"/>
</dbReference>
<dbReference type="Proteomes" id="UP000034883">
    <property type="component" value="Chromosome"/>
</dbReference>
<feature type="domain" description="Metallo-beta-lactamase" evidence="3">
    <location>
        <begin position="19"/>
        <end position="240"/>
    </location>
</feature>
<dbReference type="GO" id="GO:0016787">
    <property type="term" value="F:hydrolase activity"/>
    <property type="evidence" value="ECO:0007669"/>
    <property type="project" value="UniProtKB-KW"/>
</dbReference>
<feature type="region of interest" description="Disordered" evidence="2">
    <location>
        <begin position="104"/>
        <end position="128"/>
    </location>
</feature>